<keyword evidence="5" id="KW-1185">Reference proteome</keyword>
<feature type="region of interest" description="Disordered" evidence="1">
    <location>
        <begin position="179"/>
        <end position="253"/>
    </location>
</feature>
<dbReference type="NCBIfam" id="NF033635">
    <property type="entry name" value="SLATT_fungal"/>
    <property type="match status" value="1"/>
</dbReference>
<feature type="compositionally biased region" description="Basic and acidic residues" evidence="1">
    <location>
        <begin position="196"/>
        <end position="210"/>
    </location>
</feature>
<name>A0AA39QRE9_9LECA</name>
<dbReference type="AlphaFoldDB" id="A0AA39QRE9"/>
<feature type="transmembrane region" description="Helical" evidence="2">
    <location>
        <begin position="105"/>
        <end position="123"/>
    </location>
</feature>
<dbReference type="PANTHER" id="PTHR38793:SF3">
    <property type="entry name" value="SMODS AND SLOG-ASSOCIATING 2TM EFFECTOR DOMAIN-CONTAINING PROTEIN"/>
    <property type="match status" value="1"/>
</dbReference>
<dbReference type="InterPro" id="IPR041622">
    <property type="entry name" value="SLATT_fungi"/>
</dbReference>
<keyword evidence="2" id="KW-0472">Membrane</keyword>
<reference evidence="4" key="1">
    <citation type="submission" date="2023-03" db="EMBL/GenBank/DDBJ databases">
        <title>Complete genome of Cladonia borealis.</title>
        <authorList>
            <person name="Park H."/>
        </authorList>
    </citation>
    <scope>NUCLEOTIDE SEQUENCE</scope>
    <source>
        <strain evidence="4">ANT050790</strain>
    </source>
</reference>
<evidence type="ECO:0000259" key="3">
    <source>
        <dbReference type="Pfam" id="PF18142"/>
    </source>
</evidence>
<accession>A0AA39QRE9</accession>
<proteinExistence type="predicted"/>
<organism evidence="4 5">
    <name type="scientific">Cladonia borealis</name>
    <dbReference type="NCBI Taxonomy" id="184061"/>
    <lineage>
        <taxon>Eukaryota</taxon>
        <taxon>Fungi</taxon>
        <taxon>Dikarya</taxon>
        <taxon>Ascomycota</taxon>
        <taxon>Pezizomycotina</taxon>
        <taxon>Lecanoromycetes</taxon>
        <taxon>OSLEUM clade</taxon>
        <taxon>Lecanoromycetidae</taxon>
        <taxon>Lecanorales</taxon>
        <taxon>Lecanorineae</taxon>
        <taxon>Cladoniaceae</taxon>
        <taxon>Cladonia</taxon>
    </lineage>
</organism>
<evidence type="ECO:0000256" key="1">
    <source>
        <dbReference type="SAM" id="MobiDB-lite"/>
    </source>
</evidence>
<dbReference type="EMBL" id="JAFEKC020000022">
    <property type="protein sequence ID" value="KAK0507787.1"/>
    <property type="molecule type" value="Genomic_DNA"/>
</dbReference>
<keyword evidence="2" id="KW-1133">Transmembrane helix</keyword>
<dbReference type="Proteomes" id="UP001166286">
    <property type="component" value="Unassembled WGS sequence"/>
</dbReference>
<protein>
    <recommendedName>
        <fullName evidence="3">SMODS and SLOG-associating 2TM effector domain-containing protein</fullName>
    </recommendedName>
</protein>
<evidence type="ECO:0000313" key="4">
    <source>
        <dbReference type="EMBL" id="KAK0507787.1"/>
    </source>
</evidence>
<feature type="domain" description="SMODS and SLOG-associating 2TM effector" evidence="3">
    <location>
        <begin position="61"/>
        <end position="177"/>
    </location>
</feature>
<feature type="transmembrane region" description="Helical" evidence="2">
    <location>
        <begin position="70"/>
        <end position="93"/>
    </location>
</feature>
<comment type="caution">
    <text evidence="4">The sequence shown here is derived from an EMBL/GenBank/DDBJ whole genome shotgun (WGS) entry which is preliminary data.</text>
</comment>
<gene>
    <name evidence="4" type="ORF">JMJ35_009676</name>
</gene>
<evidence type="ECO:0000256" key="2">
    <source>
        <dbReference type="SAM" id="Phobius"/>
    </source>
</evidence>
<dbReference type="Pfam" id="PF18142">
    <property type="entry name" value="SLATT_fungal"/>
    <property type="match status" value="1"/>
</dbReference>
<dbReference type="PANTHER" id="PTHR38793">
    <property type="entry name" value="SLATT_FUNGAL DOMAIN-CONTAINING PROTEIN-RELATED"/>
    <property type="match status" value="1"/>
</dbReference>
<keyword evidence="2" id="KW-0812">Transmembrane</keyword>
<evidence type="ECO:0000313" key="5">
    <source>
        <dbReference type="Proteomes" id="UP001166286"/>
    </source>
</evidence>
<sequence>MEPETCRTRGEPSVDLEKAMSTLGIDKLNRFRERVGIVDVTDLGSRAKGRPAPNVGIYKRIASEERKAKLEYYACALLINACLLAQVVFASALTALGAGHGSHNQITGLGAANTVIAAILTFTKGSGLPNSLQQYQQLLRKVREYIEQRERDFAQSDCRLCVDLEMQRIKEMYDEARQIHENNDPSTYNKPATAPGEDKPLATKLTRDQPKSSAKGSDSPVHIPTSPIRAGSEAFSDLGLSQLADPYPQTRRL</sequence>